<comment type="caution">
    <text evidence="3">The sequence shown here is derived from an EMBL/GenBank/DDBJ whole genome shotgun (WGS) entry which is preliminary data.</text>
</comment>
<dbReference type="PANTHER" id="PTHR12245">
    <property type="entry name" value="SPRY DOMAIN CONTAINING SOCS BOX PROTEIN"/>
    <property type="match status" value="1"/>
</dbReference>
<keyword evidence="1" id="KW-0833">Ubl conjugation pathway</keyword>
<dbReference type="GO" id="GO:0019005">
    <property type="term" value="C:SCF ubiquitin ligase complex"/>
    <property type="evidence" value="ECO:0007669"/>
    <property type="project" value="TreeGrafter"/>
</dbReference>
<evidence type="ECO:0000259" key="2">
    <source>
        <dbReference type="PROSITE" id="PS50188"/>
    </source>
</evidence>
<dbReference type="InterPro" id="IPR003877">
    <property type="entry name" value="SPRY_dom"/>
</dbReference>
<proteinExistence type="predicted"/>
<keyword evidence="4" id="KW-1185">Reference proteome</keyword>
<feature type="non-terminal residue" evidence="3">
    <location>
        <position position="1"/>
    </location>
</feature>
<evidence type="ECO:0000256" key="1">
    <source>
        <dbReference type="ARBA" id="ARBA00022786"/>
    </source>
</evidence>
<feature type="domain" description="B30.2/SPRY" evidence="2">
    <location>
        <begin position="1"/>
        <end position="172"/>
    </location>
</feature>
<protein>
    <submittedName>
        <fullName evidence="3">Similar to SPSB3: SPRY domain-containing SOCS box protein 3 (Homo sapiens)</fullName>
    </submittedName>
</protein>
<dbReference type="EMBL" id="CAJNRD030001119">
    <property type="protein sequence ID" value="CAG5090818.1"/>
    <property type="molecule type" value="Genomic_DNA"/>
</dbReference>
<dbReference type="GO" id="GO:0043161">
    <property type="term" value="P:proteasome-mediated ubiquitin-dependent protein catabolic process"/>
    <property type="evidence" value="ECO:0007669"/>
    <property type="project" value="TreeGrafter"/>
</dbReference>
<gene>
    <name evidence="3" type="ORF">HICCMSTLAB_LOCUS5758</name>
</gene>
<dbReference type="InterPro" id="IPR050672">
    <property type="entry name" value="FBXO45-Fsn/SPSB_families"/>
</dbReference>
<dbReference type="Proteomes" id="UP000786811">
    <property type="component" value="Unassembled WGS sequence"/>
</dbReference>
<dbReference type="PANTHER" id="PTHR12245:SF5">
    <property type="entry name" value="SPRY DOMAIN-CONTAINING SOCS BOX PROTEIN 3"/>
    <property type="match status" value="1"/>
</dbReference>
<name>A0A8J2HAJ4_COTCN</name>
<dbReference type="InterPro" id="IPR001870">
    <property type="entry name" value="B30.2/SPRY"/>
</dbReference>
<dbReference type="Gene3D" id="2.60.120.920">
    <property type="match status" value="1"/>
</dbReference>
<evidence type="ECO:0000313" key="3">
    <source>
        <dbReference type="EMBL" id="CAG5090818.1"/>
    </source>
</evidence>
<dbReference type="PROSITE" id="PS50188">
    <property type="entry name" value="B302_SPRY"/>
    <property type="match status" value="1"/>
</dbReference>
<dbReference type="OrthoDB" id="5951542at2759"/>
<dbReference type="InterPro" id="IPR043136">
    <property type="entry name" value="B30.2/SPRY_sf"/>
</dbReference>
<accession>A0A8J2HAJ4</accession>
<dbReference type="InterPro" id="IPR013320">
    <property type="entry name" value="ConA-like_dom_sf"/>
</dbReference>
<dbReference type="CDD" id="cd12876">
    <property type="entry name" value="SPRY_SOCS3"/>
    <property type="match status" value="1"/>
</dbReference>
<sequence>YEWAWDERLTSRKSLLSQNNLEVKFHPGYSDGTVAVRGDKILSKGRHHYWEVEMLSQIYGTDVMVGVGTAKVNINERDKFLSLLGQDRESWGLSYKGKIHHDGEIKDYSEPFAQGSVVGLHLDTWKGTLQFFINNKPFGIAFTGLYGIELYPIISSTAANSCMRITQSLSVPVSLQMDCLGLLKPLHRSYLSTAFPGLRYLLDSKFAEVLRKKRDNDDSEDSEYEFPEEYLILDDFDFALVGRGRRKKKRMIR</sequence>
<dbReference type="InterPro" id="IPR035754">
    <property type="entry name" value="SPRY_SPSB3"/>
</dbReference>
<dbReference type="SMART" id="SM00449">
    <property type="entry name" value="SPRY"/>
    <property type="match status" value="1"/>
</dbReference>
<dbReference type="SUPFAM" id="SSF49899">
    <property type="entry name" value="Concanavalin A-like lectins/glucanases"/>
    <property type="match status" value="1"/>
</dbReference>
<dbReference type="AlphaFoldDB" id="A0A8J2HAJ4"/>
<organism evidence="3 4">
    <name type="scientific">Cotesia congregata</name>
    <name type="common">Parasitoid wasp</name>
    <name type="synonym">Apanteles congregatus</name>
    <dbReference type="NCBI Taxonomy" id="51543"/>
    <lineage>
        <taxon>Eukaryota</taxon>
        <taxon>Metazoa</taxon>
        <taxon>Ecdysozoa</taxon>
        <taxon>Arthropoda</taxon>
        <taxon>Hexapoda</taxon>
        <taxon>Insecta</taxon>
        <taxon>Pterygota</taxon>
        <taxon>Neoptera</taxon>
        <taxon>Endopterygota</taxon>
        <taxon>Hymenoptera</taxon>
        <taxon>Apocrita</taxon>
        <taxon>Ichneumonoidea</taxon>
        <taxon>Braconidae</taxon>
        <taxon>Microgastrinae</taxon>
        <taxon>Cotesia</taxon>
    </lineage>
</organism>
<dbReference type="Pfam" id="PF00622">
    <property type="entry name" value="SPRY"/>
    <property type="match status" value="1"/>
</dbReference>
<reference evidence="3" key="1">
    <citation type="submission" date="2021-04" db="EMBL/GenBank/DDBJ databases">
        <authorList>
            <person name="Chebbi M.A.C M."/>
        </authorList>
    </citation>
    <scope>NUCLEOTIDE SEQUENCE</scope>
</reference>
<evidence type="ECO:0000313" key="4">
    <source>
        <dbReference type="Proteomes" id="UP000786811"/>
    </source>
</evidence>